<protein>
    <submittedName>
        <fullName evidence="1">Uncharacterized protein</fullName>
    </submittedName>
</protein>
<dbReference type="AlphaFoldDB" id="A0A450XRW7"/>
<name>A0A450XRW7_9GAMM</name>
<organism evidence="1">
    <name type="scientific">Candidatus Kentrum sp. MB</name>
    <dbReference type="NCBI Taxonomy" id="2138164"/>
    <lineage>
        <taxon>Bacteria</taxon>
        <taxon>Pseudomonadati</taxon>
        <taxon>Pseudomonadota</taxon>
        <taxon>Gammaproteobacteria</taxon>
        <taxon>Candidatus Kentrum</taxon>
    </lineage>
</organism>
<evidence type="ECO:0000313" key="1">
    <source>
        <dbReference type="EMBL" id="VFK32034.1"/>
    </source>
</evidence>
<proteinExistence type="predicted"/>
<accession>A0A450XRW7</accession>
<gene>
    <name evidence="1" type="ORF">BECKMB1821G_GA0114241_11013</name>
</gene>
<dbReference type="EMBL" id="CAADFO010000101">
    <property type="protein sequence ID" value="VFK32034.1"/>
    <property type="molecule type" value="Genomic_DNA"/>
</dbReference>
<sequence>MVRPPVQQDIQCIHRIRSQAAMKFDIWLYDKDFSGDEQNDLKVFISSSK</sequence>
<reference evidence="1" key="1">
    <citation type="submission" date="2019-02" db="EMBL/GenBank/DDBJ databases">
        <authorList>
            <person name="Gruber-Vodicka R. H."/>
            <person name="Seah K. B. B."/>
        </authorList>
    </citation>
    <scope>NUCLEOTIDE SEQUENCE</scope>
    <source>
        <strain evidence="1">BECK_BZ197</strain>
    </source>
</reference>